<evidence type="ECO:0000256" key="3">
    <source>
        <dbReference type="ARBA" id="ARBA00022840"/>
    </source>
</evidence>
<proteinExistence type="predicted"/>
<gene>
    <name evidence="5" type="ORF">SAMN04488528_100841</name>
</gene>
<reference evidence="5 6" key="1">
    <citation type="submission" date="2016-10" db="EMBL/GenBank/DDBJ databases">
        <authorList>
            <person name="de Groot N.N."/>
        </authorList>
    </citation>
    <scope>NUCLEOTIDE SEQUENCE [LARGE SCALE GENOMIC DNA]</scope>
    <source>
        <strain evidence="5 6">DSM 12271</strain>
    </source>
</reference>
<evidence type="ECO:0000259" key="4">
    <source>
        <dbReference type="Pfam" id="PF01923"/>
    </source>
</evidence>
<accession>A0A1I0XF63</accession>
<keyword evidence="6" id="KW-1185">Reference proteome</keyword>
<dbReference type="SUPFAM" id="SSF89028">
    <property type="entry name" value="Cobalamin adenosyltransferase-like"/>
    <property type="match status" value="1"/>
</dbReference>
<keyword evidence="3" id="KW-0067">ATP-binding</keyword>
<dbReference type="OrthoDB" id="306726at2"/>
<evidence type="ECO:0000256" key="2">
    <source>
        <dbReference type="ARBA" id="ARBA00022741"/>
    </source>
</evidence>
<sequence>MSVLTEEELRKRLKNEDLDKLKEFHIKKGEIITPAAISFLNEHNIILKYGIEISEIIGNVNNEVGEVIEKPKYETIFGIPLNEKPEYMTHLRGDLLVFKDHRRIILRGKLDSLESKILEVQILCHKEKLNKLVEDLEEIIMFIRGLVRCEVAEEPVKKFFLLGMNVEELRDRSHHTTKYYGIGFTPPNYKMGEIVISLNTLRTLTRETELSAFKAFKDEYGKVEREDIIRALNRLSSVFWIMMFKFRAGQYNK</sequence>
<keyword evidence="2" id="KW-0547">Nucleotide-binding</keyword>
<protein>
    <submittedName>
        <fullName evidence="5">Ethanolamine utilization cobalamin adenosyltransferase</fullName>
    </submittedName>
</protein>
<dbReference type="Pfam" id="PF01923">
    <property type="entry name" value="Cob_adeno_trans"/>
    <property type="match status" value="1"/>
</dbReference>
<evidence type="ECO:0000313" key="6">
    <source>
        <dbReference type="Proteomes" id="UP000198619"/>
    </source>
</evidence>
<evidence type="ECO:0000313" key="5">
    <source>
        <dbReference type="EMBL" id="SFA99076.1"/>
    </source>
</evidence>
<dbReference type="InterPro" id="IPR016030">
    <property type="entry name" value="CblAdoTrfase-like"/>
</dbReference>
<keyword evidence="1 5" id="KW-0808">Transferase</keyword>
<feature type="domain" description="Cobalamin adenosyltransferase-like" evidence="4">
    <location>
        <begin position="85"/>
        <end position="244"/>
    </location>
</feature>
<dbReference type="GO" id="GO:0005524">
    <property type="term" value="F:ATP binding"/>
    <property type="evidence" value="ECO:0007669"/>
    <property type="project" value="UniProtKB-KW"/>
</dbReference>
<dbReference type="STRING" id="84698.SAMN04488528_100841"/>
<evidence type="ECO:0000256" key="1">
    <source>
        <dbReference type="ARBA" id="ARBA00022679"/>
    </source>
</evidence>
<dbReference type="GO" id="GO:0006580">
    <property type="term" value="P:ethanolamine metabolic process"/>
    <property type="evidence" value="ECO:0007669"/>
    <property type="project" value="InterPro"/>
</dbReference>
<dbReference type="InterPro" id="IPR036451">
    <property type="entry name" value="CblAdoTrfase-like_sf"/>
</dbReference>
<name>A0A1I0XF63_9CLOT</name>
<dbReference type="PIRSF" id="PIRSF012294">
    <property type="entry name" value="ATR_EutT"/>
    <property type="match status" value="1"/>
</dbReference>
<dbReference type="Gene3D" id="1.20.1200.10">
    <property type="entry name" value="Cobalamin adenosyltransferase-like"/>
    <property type="match status" value="1"/>
</dbReference>
<dbReference type="Proteomes" id="UP000198619">
    <property type="component" value="Unassembled WGS sequence"/>
</dbReference>
<dbReference type="EMBL" id="FOKI01000008">
    <property type="protein sequence ID" value="SFA99076.1"/>
    <property type="molecule type" value="Genomic_DNA"/>
</dbReference>
<dbReference type="RefSeq" id="WP_090039952.1">
    <property type="nucleotide sequence ID" value="NZ_FOKI01000008.1"/>
</dbReference>
<dbReference type="InterPro" id="IPR009194">
    <property type="entry name" value="AdoTrfase_EutT"/>
</dbReference>
<dbReference type="GO" id="GO:0008817">
    <property type="term" value="F:corrinoid adenosyltransferase activity"/>
    <property type="evidence" value="ECO:0007669"/>
    <property type="project" value="InterPro"/>
</dbReference>
<organism evidence="5 6">
    <name type="scientific">Clostridium frigidicarnis</name>
    <dbReference type="NCBI Taxonomy" id="84698"/>
    <lineage>
        <taxon>Bacteria</taxon>
        <taxon>Bacillati</taxon>
        <taxon>Bacillota</taxon>
        <taxon>Clostridia</taxon>
        <taxon>Eubacteriales</taxon>
        <taxon>Clostridiaceae</taxon>
        <taxon>Clostridium</taxon>
    </lineage>
</organism>
<dbReference type="GO" id="GO:0009236">
    <property type="term" value="P:cobalamin biosynthetic process"/>
    <property type="evidence" value="ECO:0007669"/>
    <property type="project" value="InterPro"/>
</dbReference>
<dbReference type="AlphaFoldDB" id="A0A1I0XF63"/>